<dbReference type="PANTHER" id="PTHR30055:SF148">
    <property type="entry name" value="TETR-FAMILY TRANSCRIPTIONAL REGULATOR"/>
    <property type="match status" value="1"/>
</dbReference>
<dbReference type="PANTHER" id="PTHR30055">
    <property type="entry name" value="HTH-TYPE TRANSCRIPTIONAL REGULATOR RUTR"/>
    <property type="match status" value="1"/>
</dbReference>
<dbReference type="InterPro" id="IPR009057">
    <property type="entry name" value="Homeodomain-like_sf"/>
</dbReference>
<protein>
    <submittedName>
        <fullName evidence="7">TetR/AcrR family transcriptional regulator</fullName>
    </submittedName>
</protein>
<dbReference type="AlphaFoldDB" id="A0A7X6RKN4"/>
<reference evidence="7 8" key="1">
    <citation type="submission" date="2020-04" db="EMBL/GenBank/DDBJ databases">
        <title>MicrobeNet Type strains.</title>
        <authorList>
            <person name="Nicholson A.C."/>
        </authorList>
    </citation>
    <scope>NUCLEOTIDE SEQUENCE [LARGE SCALE GENOMIC DNA]</scope>
    <source>
        <strain evidence="7 8">DSM 44445</strain>
    </source>
</reference>
<comment type="caution">
    <text evidence="7">The sequence shown here is derived from an EMBL/GenBank/DDBJ whole genome shotgun (WGS) entry which is preliminary data.</text>
</comment>
<evidence type="ECO:0000313" key="8">
    <source>
        <dbReference type="Proteomes" id="UP000523447"/>
    </source>
</evidence>
<proteinExistence type="predicted"/>
<keyword evidence="1" id="KW-0805">Transcription regulation</keyword>
<dbReference type="InterPro" id="IPR001647">
    <property type="entry name" value="HTH_TetR"/>
</dbReference>
<dbReference type="PRINTS" id="PR00455">
    <property type="entry name" value="HTHTETR"/>
</dbReference>
<organism evidence="7 8">
    <name type="scientific">Nocardia veterana</name>
    <dbReference type="NCBI Taxonomy" id="132249"/>
    <lineage>
        <taxon>Bacteria</taxon>
        <taxon>Bacillati</taxon>
        <taxon>Actinomycetota</taxon>
        <taxon>Actinomycetes</taxon>
        <taxon>Mycobacteriales</taxon>
        <taxon>Nocardiaceae</taxon>
        <taxon>Nocardia</taxon>
    </lineage>
</organism>
<sequence length="222" mass="24538">MDLKASQVTAEDGSSADTAPSGRTGGATRRRGARLEAAILEAAWSVLTEGGYTGFTYDAVAARAGTSKPVLYRRWPQREELLLATLAEHWPRIEVPDTGSLREDAIGFLRAVNADRGRNIVLMNVLLADYFLATGTTFGQLRAALRPDDPTPPFERILARAVRSGDLPDAHWPPRIVNLPFDLLRHDLLMTLRAVPDAAIIEIVDQVWLPLLHTYRPPRQPE</sequence>
<evidence type="ECO:0000259" key="6">
    <source>
        <dbReference type="PROSITE" id="PS50977"/>
    </source>
</evidence>
<feature type="DNA-binding region" description="H-T-H motif" evidence="4">
    <location>
        <begin position="56"/>
        <end position="75"/>
    </location>
</feature>
<feature type="region of interest" description="Disordered" evidence="5">
    <location>
        <begin position="1"/>
        <end position="30"/>
    </location>
</feature>
<dbReference type="Gene3D" id="1.10.10.60">
    <property type="entry name" value="Homeodomain-like"/>
    <property type="match status" value="1"/>
</dbReference>
<gene>
    <name evidence="7" type="ORF">HGA07_27650</name>
</gene>
<dbReference type="RefSeq" id="WP_040723670.1">
    <property type="nucleotide sequence ID" value="NZ_CAWPHS010000039.1"/>
</dbReference>
<dbReference type="SUPFAM" id="SSF46689">
    <property type="entry name" value="Homeodomain-like"/>
    <property type="match status" value="1"/>
</dbReference>
<dbReference type="GO" id="GO:0000976">
    <property type="term" value="F:transcription cis-regulatory region binding"/>
    <property type="evidence" value="ECO:0007669"/>
    <property type="project" value="TreeGrafter"/>
</dbReference>
<accession>A0A7X6RKN4</accession>
<dbReference type="InterPro" id="IPR011075">
    <property type="entry name" value="TetR_C"/>
</dbReference>
<dbReference type="Proteomes" id="UP000523447">
    <property type="component" value="Unassembled WGS sequence"/>
</dbReference>
<evidence type="ECO:0000256" key="5">
    <source>
        <dbReference type="SAM" id="MobiDB-lite"/>
    </source>
</evidence>
<evidence type="ECO:0000256" key="2">
    <source>
        <dbReference type="ARBA" id="ARBA00023125"/>
    </source>
</evidence>
<evidence type="ECO:0000256" key="4">
    <source>
        <dbReference type="PROSITE-ProRule" id="PRU00335"/>
    </source>
</evidence>
<dbReference type="Gene3D" id="1.10.357.10">
    <property type="entry name" value="Tetracycline Repressor, domain 2"/>
    <property type="match status" value="1"/>
</dbReference>
<dbReference type="Pfam" id="PF16859">
    <property type="entry name" value="TetR_C_11"/>
    <property type="match status" value="1"/>
</dbReference>
<dbReference type="GO" id="GO:0003700">
    <property type="term" value="F:DNA-binding transcription factor activity"/>
    <property type="evidence" value="ECO:0007669"/>
    <property type="project" value="TreeGrafter"/>
</dbReference>
<name>A0A7X6RKN4_9NOCA</name>
<keyword evidence="2 4" id="KW-0238">DNA-binding</keyword>
<evidence type="ECO:0000256" key="3">
    <source>
        <dbReference type="ARBA" id="ARBA00023163"/>
    </source>
</evidence>
<dbReference type="InterPro" id="IPR050109">
    <property type="entry name" value="HTH-type_TetR-like_transc_reg"/>
</dbReference>
<dbReference type="PROSITE" id="PS50977">
    <property type="entry name" value="HTH_TETR_2"/>
    <property type="match status" value="1"/>
</dbReference>
<keyword evidence="3" id="KW-0804">Transcription</keyword>
<feature type="domain" description="HTH tetR-type" evidence="6">
    <location>
        <begin position="33"/>
        <end position="93"/>
    </location>
</feature>
<dbReference type="InterPro" id="IPR036271">
    <property type="entry name" value="Tet_transcr_reg_TetR-rel_C_sf"/>
</dbReference>
<dbReference type="Pfam" id="PF00440">
    <property type="entry name" value="TetR_N"/>
    <property type="match status" value="1"/>
</dbReference>
<dbReference type="EMBL" id="JAAXPE010000044">
    <property type="protein sequence ID" value="NKY89360.1"/>
    <property type="molecule type" value="Genomic_DNA"/>
</dbReference>
<evidence type="ECO:0000256" key="1">
    <source>
        <dbReference type="ARBA" id="ARBA00023015"/>
    </source>
</evidence>
<keyword evidence="8" id="KW-1185">Reference proteome</keyword>
<dbReference type="SUPFAM" id="SSF48498">
    <property type="entry name" value="Tetracyclin repressor-like, C-terminal domain"/>
    <property type="match status" value="1"/>
</dbReference>
<evidence type="ECO:0000313" key="7">
    <source>
        <dbReference type="EMBL" id="NKY89360.1"/>
    </source>
</evidence>